<feature type="domain" description="LysM" evidence="1">
    <location>
        <begin position="363"/>
        <end position="410"/>
    </location>
</feature>
<dbReference type="Pfam" id="PF07157">
    <property type="entry name" value="DNA_circ_N"/>
    <property type="match status" value="1"/>
</dbReference>
<name>A0A239AI77_9BACT</name>
<protein>
    <submittedName>
        <fullName evidence="2">Mu-like prophage DNA circulation protein</fullName>
    </submittedName>
</protein>
<evidence type="ECO:0000313" key="2">
    <source>
        <dbReference type="EMBL" id="SNR95239.1"/>
    </source>
</evidence>
<reference evidence="2 3" key="1">
    <citation type="submission" date="2017-06" db="EMBL/GenBank/DDBJ databases">
        <authorList>
            <person name="Kim H.J."/>
            <person name="Triplett B.A."/>
        </authorList>
    </citation>
    <scope>NUCLEOTIDE SEQUENCE [LARGE SCALE GENOMIC DNA]</scope>
    <source>
        <strain evidence="2 3">DSM 13116</strain>
    </source>
</reference>
<keyword evidence="3" id="KW-1185">Reference proteome</keyword>
<dbReference type="EMBL" id="FZOC01000004">
    <property type="protein sequence ID" value="SNR95239.1"/>
    <property type="molecule type" value="Genomic_DNA"/>
</dbReference>
<dbReference type="AlphaFoldDB" id="A0A239AI77"/>
<organism evidence="2 3">
    <name type="scientific">Humidesulfovibrio mexicanus</name>
    <dbReference type="NCBI Taxonomy" id="147047"/>
    <lineage>
        <taxon>Bacteria</taxon>
        <taxon>Pseudomonadati</taxon>
        <taxon>Thermodesulfobacteriota</taxon>
        <taxon>Desulfovibrionia</taxon>
        <taxon>Desulfovibrionales</taxon>
        <taxon>Desulfovibrionaceae</taxon>
        <taxon>Humidesulfovibrio</taxon>
    </lineage>
</organism>
<evidence type="ECO:0000313" key="3">
    <source>
        <dbReference type="Proteomes" id="UP000198324"/>
    </source>
</evidence>
<proteinExistence type="predicted"/>
<dbReference type="InterPro" id="IPR009826">
    <property type="entry name" value="DNA_circ_N"/>
</dbReference>
<dbReference type="OrthoDB" id="378644at2"/>
<evidence type="ECO:0000259" key="1">
    <source>
        <dbReference type="PROSITE" id="PS51782"/>
    </source>
</evidence>
<dbReference type="InterPro" id="IPR018392">
    <property type="entry name" value="LysM"/>
</dbReference>
<dbReference type="Proteomes" id="UP000198324">
    <property type="component" value="Unassembled WGS sequence"/>
</dbReference>
<sequence length="413" mass="43252">MAWKDTLLPASFRGAPFEVLRTRDHGEKAVALHEYPYRDGGEVEDLARKARRISITAVFWGPGYEQALEKLIKALGERGAGELVHPVFGPLKAQAVSWDIPHEGERPDYAEVALEFVEAGADTPFFARTWPMVGAKADTARAGTLGVLEHAVANSKNPGALVRSGLRSLAGLQAQLSGQLLSGYDILSSPAAWAADAASLVRGLADLRSFGAGSLLPDFNGLLASLTAAILLPSFSGSGGGSGGTGTGGVFWTAPGTDEAATPPVQGAELDTAAAHVLAEAAVGLAEAAQTVLEAEAQTPTLSPVEIETVAGNSRELIQTSIDTYRAVYPVEQAHAATEPLKDVALAVQQSAAAVIAARPPLVAHTVAARSCPRLLAHRLYGDHTRALEIQRLNALRDPNFLTPGQELTVYAK</sequence>
<dbReference type="RefSeq" id="WP_089274229.1">
    <property type="nucleotide sequence ID" value="NZ_FZOC01000004.1"/>
</dbReference>
<accession>A0A239AI77</accession>
<gene>
    <name evidence="2" type="ORF">SAMN04488503_1993</name>
</gene>
<dbReference type="PROSITE" id="PS51782">
    <property type="entry name" value="LYSM"/>
    <property type="match status" value="1"/>
</dbReference>